<reference evidence="2 3" key="1">
    <citation type="journal article" date="2018" name="Cell">
        <title>The Chara Genome: Secondary Complexity and Implications for Plant Terrestrialization.</title>
        <authorList>
            <person name="Nishiyama T."/>
            <person name="Sakayama H."/>
            <person name="Vries J.D."/>
            <person name="Buschmann H."/>
            <person name="Saint-Marcoux D."/>
            <person name="Ullrich K.K."/>
            <person name="Haas F.B."/>
            <person name="Vanderstraeten L."/>
            <person name="Becker D."/>
            <person name="Lang D."/>
            <person name="Vosolsobe S."/>
            <person name="Rombauts S."/>
            <person name="Wilhelmsson P.K.I."/>
            <person name="Janitza P."/>
            <person name="Kern R."/>
            <person name="Heyl A."/>
            <person name="Rumpler F."/>
            <person name="Villalobos L.I.A.C."/>
            <person name="Clay J.M."/>
            <person name="Skokan R."/>
            <person name="Toyoda A."/>
            <person name="Suzuki Y."/>
            <person name="Kagoshima H."/>
            <person name="Schijlen E."/>
            <person name="Tajeshwar N."/>
            <person name="Catarino B."/>
            <person name="Hetherington A.J."/>
            <person name="Saltykova A."/>
            <person name="Bonnot C."/>
            <person name="Breuninger H."/>
            <person name="Symeonidi A."/>
            <person name="Radhakrishnan G.V."/>
            <person name="Van Nieuwerburgh F."/>
            <person name="Deforce D."/>
            <person name="Chang C."/>
            <person name="Karol K.G."/>
            <person name="Hedrich R."/>
            <person name="Ulvskov P."/>
            <person name="Glockner G."/>
            <person name="Delwiche C.F."/>
            <person name="Petrasek J."/>
            <person name="Van de Peer Y."/>
            <person name="Friml J."/>
            <person name="Beilby M."/>
            <person name="Dolan L."/>
            <person name="Kohara Y."/>
            <person name="Sugano S."/>
            <person name="Fujiyama A."/>
            <person name="Delaux P.-M."/>
            <person name="Quint M."/>
            <person name="TheiBen G."/>
            <person name="Hagemann M."/>
            <person name="Harholt J."/>
            <person name="Dunand C."/>
            <person name="Zachgo S."/>
            <person name="Langdale J."/>
            <person name="Maumus F."/>
            <person name="Straeten D.V.D."/>
            <person name="Gould S.B."/>
            <person name="Rensing S.A."/>
        </authorList>
    </citation>
    <scope>NUCLEOTIDE SEQUENCE [LARGE SCALE GENOMIC DNA]</scope>
    <source>
        <strain evidence="2 3">S276</strain>
    </source>
</reference>
<organism evidence="2 3">
    <name type="scientific">Chara braunii</name>
    <name type="common">Braun's stonewort</name>
    <dbReference type="NCBI Taxonomy" id="69332"/>
    <lineage>
        <taxon>Eukaryota</taxon>
        <taxon>Viridiplantae</taxon>
        <taxon>Streptophyta</taxon>
        <taxon>Charophyceae</taxon>
        <taxon>Charales</taxon>
        <taxon>Characeae</taxon>
        <taxon>Chara</taxon>
    </lineage>
</organism>
<dbReference type="OrthoDB" id="2012132at2759"/>
<evidence type="ECO:0000256" key="1">
    <source>
        <dbReference type="SAM" id="MobiDB-lite"/>
    </source>
</evidence>
<accession>A0A388K602</accession>
<dbReference type="EMBL" id="BFEA01000061">
    <property type="protein sequence ID" value="GBG65373.1"/>
    <property type="molecule type" value="Genomic_DNA"/>
</dbReference>
<feature type="compositionally biased region" description="Basic and acidic residues" evidence="1">
    <location>
        <begin position="1"/>
        <end position="21"/>
    </location>
</feature>
<keyword evidence="3" id="KW-1185">Reference proteome</keyword>
<comment type="caution">
    <text evidence="2">The sequence shown here is derived from an EMBL/GenBank/DDBJ whole genome shotgun (WGS) entry which is preliminary data.</text>
</comment>
<sequence>MQEGKEGEPEKQHEQEEEGRRRSYKMIIGYQGKAQVEGANGDGFLDGEMEDYRTTGILATDCKFAIFQGPEGPLSLS</sequence>
<gene>
    <name evidence="2" type="ORF">CBR_g50734</name>
</gene>
<proteinExistence type="predicted"/>
<dbReference type="Gramene" id="GBG65373">
    <property type="protein sequence ID" value="GBG65373"/>
    <property type="gene ID" value="CBR_g50734"/>
</dbReference>
<evidence type="ECO:0000313" key="3">
    <source>
        <dbReference type="Proteomes" id="UP000265515"/>
    </source>
</evidence>
<dbReference type="AlphaFoldDB" id="A0A388K602"/>
<protein>
    <submittedName>
        <fullName evidence="2">Uncharacterized protein</fullName>
    </submittedName>
</protein>
<dbReference type="Proteomes" id="UP000265515">
    <property type="component" value="Unassembled WGS sequence"/>
</dbReference>
<feature type="region of interest" description="Disordered" evidence="1">
    <location>
        <begin position="1"/>
        <end position="22"/>
    </location>
</feature>
<evidence type="ECO:0000313" key="2">
    <source>
        <dbReference type="EMBL" id="GBG65373.1"/>
    </source>
</evidence>
<name>A0A388K602_CHABU</name>